<dbReference type="PANTHER" id="PTHR31639">
    <property type="entry name" value="F-BOX PROTEIN-LIKE"/>
    <property type="match status" value="1"/>
</dbReference>
<dbReference type="OrthoDB" id="1155922at2759"/>
<evidence type="ECO:0000313" key="3">
    <source>
        <dbReference type="Proteomes" id="UP001085076"/>
    </source>
</evidence>
<dbReference type="InterPro" id="IPR006566">
    <property type="entry name" value="FBD"/>
</dbReference>
<dbReference type="InterPro" id="IPR032675">
    <property type="entry name" value="LRR_dom_sf"/>
</dbReference>
<dbReference type="PANTHER" id="PTHR31639:SF237">
    <property type="entry name" value="F-BOX DOMAIN-CONTAINING PROTEIN"/>
    <property type="match status" value="1"/>
</dbReference>
<dbReference type="InterPro" id="IPR001810">
    <property type="entry name" value="F-box_dom"/>
</dbReference>
<dbReference type="EMBL" id="JAGGNH010000001">
    <property type="protein sequence ID" value="KAJ0986987.1"/>
    <property type="molecule type" value="Genomic_DNA"/>
</dbReference>
<dbReference type="Gene3D" id="3.80.10.10">
    <property type="entry name" value="Ribonuclease Inhibitor"/>
    <property type="match status" value="1"/>
</dbReference>
<keyword evidence="3" id="KW-1185">Reference proteome</keyword>
<organism evidence="2 3">
    <name type="scientific">Dioscorea zingiberensis</name>
    <dbReference type="NCBI Taxonomy" id="325984"/>
    <lineage>
        <taxon>Eukaryota</taxon>
        <taxon>Viridiplantae</taxon>
        <taxon>Streptophyta</taxon>
        <taxon>Embryophyta</taxon>
        <taxon>Tracheophyta</taxon>
        <taxon>Spermatophyta</taxon>
        <taxon>Magnoliopsida</taxon>
        <taxon>Liliopsida</taxon>
        <taxon>Dioscoreales</taxon>
        <taxon>Dioscoreaceae</taxon>
        <taxon>Dioscorea</taxon>
    </lineage>
</organism>
<dbReference type="InterPro" id="IPR036047">
    <property type="entry name" value="F-box-like_dom_sf"/>
</dbReference>
<feature type="domain" description="FBD" evidence="1">
    <location>
        <begin position="346"/>
        <end position="419"/>
    </location>
</feature>
<dbReference type="SMART" id="SM00579">
    <property type="entry name" value="FBD"/>
    <property type="match status" value="1"/>
</dbReference>
<dbReference type="AlphaFoldDB" id="A0A9D5HT04"/>
<name>A0A9D5HT04_9LILI</name>
<dbReference type="Pfam" id="PF24758">
    <property type="entry name" value="LRR_At5g56370"/>
    <property type="match status" value="1"/>
</dbReference>
<reference evidence="2" key="1">
    <citation type="submission" date="2021-03" db="EMBL/GenBank/DDBJ databases">
        <authorList>
            <person name="Li Z."/>
            <person name="Yang C."/>
        </authorList>
    </citation>
    <scope>NUCLEOTIDE SEQUENCE</scope>
    <source>
        <strain evidence="2">Dzin_1.0</strain>
        <tissue evidence="2">Leaf</tissue>
    </source>
</reference>
<dbReference type="Pfam" id="PF00646">
    <property type="entry name" value="F-box"/>
    <property type="match status" value="1"/>
</dbReference>
<sequence length="435" mass="50473">MNPGSGVDRISFLPENVIETILMGIPLRDAVRTSILSRMWRYRWRNLPSIVFDEKSFPISEWRTLSHFEKKLVKSIDQVLLLHGGQIHKFTLDTYLKNPLSDIDRWILFLSRNGIKELTLDIRRCRFYKLPSCLFSCKEITRLELHYCTIKLPERFTGFSNLTVLNLQDVNIPLESLPLLISSSSYLEELVLKEVYDCHCLRICSQKLVHFSVDICCKELYLESAPILETASIKIWHPCCMDAPIYGAECKLIKLLGRLPSLVRLELIYPTLEAFAWDDVPVRLPMTTQLKHIDMDINFEAMKDILVALCVFRSSPFLKVLNIKVYLDKDAAGEYEQGFWKEQDLNCSFDCLQLMEVTEFTGTESELRFIEFVLANAPILERVKIYLKTNLKENLGTAVGVLSELLRFRRSARAEVLWFQAKTDCKVLWSSFEFV</sequence>
<dbReference type="InterPro" id="IPR055411">
    <property type="entry name" value="LRR_FXL15/At3g58940/PEG3-like"/>
</dbReference>
<protein>
    <recommendedName>
        <fullName evidence="1">FBD domain-containing protein</fullName>
    </recommendedName>
</protein>
<evidence type="ECO:0000259" key="1">
    <source>
        <dbReference type="SMART" id="SM00579"/>
    </source>
</evidence>
<dbReference type="SUPFAM" id="SSF52047">
    <property type="entry name" value="RNI-like"/>
    <property type="match status" value="1"/>
</dbReference>
<comment type="caution">
    <text evidence="2">The sequence shown here is derived from an EMBL/GenBank/DDBJ whole genome shotgun (WGS) entry which is preliminary data.</text>
</comment>
<dbReference type="Pfam" id="PF08387">
    <property type="entry name" value="FBD"/>
    <property type="match status" value="1"/>
</dbReference>
<dbReference type="Proteomes" id="UP001085076">
    <property type="component" value="Miscellaneous, Linkage group lg01"/>
</dbReference>
<proteinExistence type="predicted"/>
<reference evidence="2" key="2">
    <citation type="journal article" date="2022" name="Hortic Res">
        <title>The genome of Dioscorea zingiberensis sheds light on the biosynthesis, origin and evolution of the medicinally important diosgenin saponins.</title>
        <authorList>
            <person name="Li Y."/>
            <person name="Tan C."/>
            <person name="Li Z."/>
            <person name="Guo J."/>
            <person name="Li S."/>
            <person name="Chen X."/>
            <person name="Wang C."/>
            <person name="Dai X."/>
            <person name="Yang H."/>
            <person name="Song W."/>
            <person name="Hou L."/>
            <person name="Xu J."/>
            <person name="Tong Z."/>
            <person name="Xu A."/>
            <person name="Yuan X."/>
            <person name="Wang W."/>
            <person name="Yang Q."/>
            <person name="Chen L."/>
            <person name="Sun Z."/>
            <person name="Wang K."/>
            <person name="Pan B."/>
            <person name="Chen J."/>
            <person name="Bao Y."/>
            <person name="Liu F."/>
            <person name="Qi X."/>
            <person name="Gang D.R."/>
            <person name="Wen J."/>
            <person name="Li J."/>
        </authorList>
    </citation>
    <scope>NUCLEOTIDE SEQUENCE</scope>
    <source>
        <strain evidence="2">Dzin_1.0</strain>
    </source>
</reference>
<accession>A0A9D5HT04</accession>
<dbReference type="SUPFAM" id="SSF81383">
    <property type="entry name" value="F-box domain"/>
    <property type="match status" value="1"/>
</dbReference>
<gene>
    <name evidence="2" type="ORF">J5N97_005343</name>
</gene>
<evidence type="ECO:0000313" key="2">
    <source>
        <dbReference type="EMBL" id="KAJ0986987.1"/>
    </source>
</evidence>